<accession>A0A8H5D6R2</accession>
<feature type="compositionally biased region" description="Low complexity" evidence="1">
    <location>
        <begin position="100"/>
        <end position="114"/>
    </location>
</feature>
<sequence length="295" mass="32695">MSKSLSNGTLSLKFMQNALRRQQLQEVELERAEIKDEGKWEVGPEVKEAWGIGENQSSDVVVHESSYIPFLFSSEREDAATHTQKPRGRRMFNKKGLEVSQEQSQSQPQHQGNADNDDNAHDGEDDSLNPENDNNGKSKGRKSGIHTNPRPISSNSLGYSRLKGFDTLDGKPNRGSRSARDAIFSLSGVGTDLRDSRKRPADDELPEDNEQKPKRQQPLSSTTGFLKPVGVDEPATRNPTSPSSSKTETLLPSKPKVVRGARKKRPRDPNEPAGEGRKKRNIKPPPLSRRAEGAE</sequence>
<keyword evidence="3" id="KW-1185">Reference proteome</keyword>
<comment type="caution">
    <text evidence="2">The sequence shown here is derived from an EMBL/GenBank/DDBJ whole genome shotgun (WGS) entry which is preliminary data.</text>
</comment>
<organism evidence="2 3">
    <name type="scientific">Leucocoprinus leucothites</name>
    <dbReference type="NCBI Taxonomy" id="201217"/>
    <lineage>
        <taxon>Eukaryota</taxon>
        <taxon>Fungi</taxon>
        <taxon>Dikarya</taxon>
        <taxon>Basidiomycota</taxon>
        <taxon>Agaricomycotina</taxon>
        <taxon>Agaricomycetes</taxon>
        <taxon>Agaricomycetidae</taxon>
        <taxon>Agaricales</taxon>
        <taxon>Agaricineae</taxon>
        <taxon>Agaricaceae</taxon>
        <taxon>Leucocoprinus</taxon>
    </lineage>
</organism>
<feature type="compositionally biased region" description="Polar residues" evidence="1">
    <location>
        <begin position="237"/>
        <end position="250"/>
    </location>
</feature>
<dbReference type="AlphaFoldDB" id="A0A8H5D6R2"/>
<name>A0A8H5D6R2_9AGAR</name>
<feature type="compositionally biased region" description="Basic residues" evidence="1">
    <location>
        <begin position="256"/>
        <end position="266"/>
    </location>
</feature>
<dbReference type="EMBL" id="JAACJO010000010">
    <property type="protein sequence ID" value="KAF5353257.1"/>
    <property type="molecule type" value="Genomic_DNA"/>
</dbReference>
<proteinExistence type="predicted"/>
<feature type="compositionally biased region" description="Basic and acidic residues" evidence="1">
    <location>
        <begin position="163"/>
        <end position="172"/>
    </location>
</feature>
<evidence type="ECO:0000313" key="2">
    <source>
        <dbReference type="EMBL" id="KAF5353257.1"/>
    </source>
</evidence>
<evidence type="ECO:0000256" key="1">
    <source>
        <dbReference type="SAM" id="MobiDB-lite"/>
    </source>
</evidence>
<feature type="compositionally biased region" description="Basic residues" evidence="1">
    <location>
        <begin position="84"/>
        <end position="93"/>
    </location>
</feature>
<feature type="compositionally biased region" description="Basic and acidic residues" evidence="1">
    <location>
        <begin position="267"/>
        <end position="276"/>
    </location>
</feature>
<reference evidence="2 3" key="1">
    <citation type="journal article" date="2020" name="ISME J.">
        <title>Uncovering the hidden diversity of litter-decomposition mechanisms in mushroom-forming fungi.</title>
        <authorList>
            <person name="Floudas D."/>
            <person name="Bentzer J."/>
            <person name="Ahren D."/>
            <person name="Johansson T."/>
            <person name="Persson P."/>
            <person name="Tunlid A."/>
        </authorList>
    </citation>
    <scope>NUCLEOTIDE SEQUENCE [LARGE SCALE GENOMIC DNA]</scope>
    <source>
        <strain evidence="2 3">CBS 146.42</strain>
    </source>
</reference>
<feature type="compositionally biased region" description="Basic and acidic residues" evidence="1">
    <location>
        <begin position="192"/>
        <end position="202"/>
    </location>
</feature>
<gene>
    <name evidence="2" type="ORF">D9756_008037</name>
</gene>
<dbReference type="Proteomes" id="UP000559027">
    <property type="component" value="Unassembled WGS sequence"/>
</dbReference>
<feature type="region of interest" description="Disordered" evidence="1">
    <location>
        <begin position="71"/>
        <end position="295"/>
    </location>
</feature>
<evidence type="ECO:0000313" key="3">
    <source>
        <dbReference type="Proteomes" id="UP000559027"/>
    </source>
</evidence>
<protein>
    <submittedName>
        <fullName evidence="2">Uncharacterized protein</fullName>
    </submittedName>
</protein>
<dbReference type="OrthoDB" id="3251271at2759"/>